<keyword evidence="2" id="KW-0812">Transmembrane</keyword>
<dbReference type="GeneID" id="63799926"/>
<keyword evidence="2" id="KW-0472">Membrane</keyword>
<dbReference type="RefSeq" id="XP_040744999.1">
    <property type="nucleotide sequence ID" value="XM_040883278.1"/>
</dbReference>
<evidence type="ECO:0000256" key="2">
    <source>
        <dbReference type="SAM" id="Phobius"/>
    </source>
</evidence>
<evidence type="ECO:0000313" key="3">
    <source>
        <dbReference type="EMBL" id="ORX71484.1"/>
    </source>
</evidence>
<feature type="transmembrane region" description="Helical" evidence="2">
    <location>
        <begin position="125"/>
        <end position="141"/>
    </location>
</feature>
<dbReference type="AlphaFoldDB" id="A0A1Y1WE69"/>
<gene>
    <name evidence="3" type="ORF">DL89DRAFT_127197</name>
</gene>
<feature type="compositionally biased region" description="Low complexity" evidence="1">
    <location>
        <begin position="62"/>
        <end position="73"/>
    </location>
</feature>
<sequence length="179" mass="19133">MHRCPGQESTANGQNQSLACPASHPPRHPPGTSGTAPHPPHTQTAMSSHTSAPPYPPPPADSPAAPAQTAAQYTCGTPPTLHRLPAKNSLNASLIVWSVSPRHQSRSAGARPATAIPQTRTPSDAVVVCCAFFSILLLLLLRRIVIMEPRAHLHVHHACPREPARHVFHANILHNRGQV</sequence>
<reference evidence="3 4" key="1">
    <citation type="submission" date="2016-07" db="EMBL/GenBank/DDBJ databases">
        <title>Pervasive Adenine N6-methylation of Active Genes in Fungi.</title>
        <authorList>
            <consortium name="DOE Joint Genome Institute"/>
            <person name="Mondo S.J."/>
            <person name="Dannebaum R.O."/>
            <person name="Kuo R.C."/>
            <person name="Labutti K."/>
            <person name="Haridas S."/>
            <person name="Kuo A."/>
            <person name="Salamov A."/>
            <person name="Ahrendt S.R."/>
            <person name="Lipzen A."/>
            <person name="Sullivan W."/>
            <person name="Andreopoulos W.B."/>
            <person name="Clum A."/>
            <person name="Lindquist E."/>
            <person name="Daum C."/>
            <person name="Ramamoorthy G.K."/>
            <person name="Gryganskyi A."/>
            <person name="Culley D."/>
            <person name="Magnuson J.K."/>
            <person name="James T.Y."/>
            <person name="O'Malley M.A."/>
            <person name="Stajich J.E."/>
            <person name="Spatafora J.W."/>
            <person name="Visel A."/>
            <person name="Grigoriev I.V."/>
        </authorList>
    </citation>
    <scope>NUCLEOTIDE SEQUENCE [LARGE SCALE GENOMIC DNA]</scope>
    <source>
        <strain evidence="3 4">ATCC 12442</strain>
    </source>
</reference>
<name>A0A1Y1WE69_9FUNG</name>
<evidence type="ECO:0000256" key="1">
    <source>
        <dbReference type="SAM" id="MobiDB-lite"/>
    </source>
</evidence>
<protein>
    <submittedName>
        <fullName evidence="3">Uncharacterized protein</fullName>
    </submittedName>
</protein>
<feature type="compositionally biased region" description="Polar residues" evidence="1">
    <location>
        <begin position="7"/>
        <end position="18"/>
    </location>
</feature>
<organism evidence="3 4">
    <name type="scientific">Linderina pennispora</name>
    <dbReference type="NCBI Taxonomy" id="61395"/>
    <lineage>
        <taxon>Eukaryota</taxon>
        <taxon>Fungi</taxon>
        <taxon>Fungi incertae sedis</taxon>
        <taxon>Zoopagomycota</taxon>
        <taxon>Kickxellomycotina</taxon>
        <taxon>Kickxellomycetes</taxon>
        <taxon>Kickxellales</taxon>
        <taxon>Kickxellaceae</taxon>
        <taxon>Linderina</taxon>
    </lineage>
</organism>
<dbReference type="Proteomes" id="UP000193922">
    <property type="component" value="Unassembled WGS sequence"/>
</dbReference>
<proteinExistence type="predicted"/>
<accession>A0A1Y1WE69</accession>
<comment type="caution">
    <text evidence="3">The sequence shown here is derived from an EMBL/GenBank/DDBJ whole genome shotgun (WGS) entry which is preliminary data.</text>
</comment>
<evidence type="ECO:0000313" key="4">
    <source>
        <dbReference type="Proteomes" id="UP000193922"/>
    </source>
</evidence>
<keyword evidence="4" id="KW-1185">Reference proteome</keyword>
<dbReference type="EMBL" id="MCFD01000004">
    <property type="protein sequence ID" value="ORX71484.1"/>
    <property type="molecule type" value="Genomic_DNA"/>
</dbReference>
<feature type="region of interest" description="Disordered" evidence="1">
    <location>
        <begin position="1"/>
        <end position="84"/>
    </location>
</feature>
<keyword evidence="2" id="KW-1133">Transmembrane helix</keyword>